<dbReference type="Pfam" id="PF03061">
    <property type="entry name" value="4HBT"/>
    <property type="match status" value="1"/>
</dbReference>
<dbReference type="Gene3D" id="3.10.129.10">
    <property type="entry name" value="Hotdog Thioesterase"/>
    <property type="match status" value="1"/>
</dbReference>
<reference evidence="4" key="1">
    <citation type="journal article" date="2019" name="Int. J. Syst. Evol. Microbiol.">
        <title>The Global Catalogue of Microorganisms (GCM) 10K type strain sequencing project: providing services to taxonomists for standard genome sequencing and annotation.</title>
        <authorList>
            <consortium name="The Broad Institute Genomics Platform"/>
            <consortium name="The Broad Institute Genome Sequencing Center for Infectious Disease"/>
            <person name="Wu L."/>
            <person name="Ma J."/>
        </authorList>
    </citation>
    <scope>NUCLEOTIDE SEQUENCE [LARGE SCALE GENOMIC DNA]</scope>
    <source>
        <strain evidence="4">CCUG 57401</strain>
    </source>
</reference>
<comment type="caution">
    <text evidence="3">The sequence shown here is derived from an EMBL/GenBank/DDBJ whole genome shotgun (WGS) entry which is preliminary data.</text>
</comment>
<evidence type="ECO:0000313" key="4">
    <source>
        <dbReference type="Proteomes" id="UP001596037"/>
    </source>
</evidence>
<dbReference type="SUPFAM" id="SSF54637">
    <property type="entry name" value="Thioesterase/thiol ester dehydrase-isomerase"/>
    <property type="match status" value="1"/>
</dbReference>
<dbReference type="Proteomes" id="UP001596037">
    <property type="component" value="Unassembled WGS sequence"/>
</dbReference>
<accession>A0ABW0NJ40</accession>
<gene>
    <name evidence="3" type="ORF">ACFPOE_20820</name>
</gene>
<organism evidence="3 4">
    <name type="scientific">Caenimonas terrae</name>
    <dbReference type="NCBI Taxonomy" id="696074"/>
    <lineage>
        <taxon>Bacteria</taxon>
        <taxon>Pseudomonadati</taxon>
        <taxon>Pseudomonadota</taxon>
        <taxon>Betaproteobacteria</taxon>
        <taxon>Burkholderiales</taxon>
        <taxon>Comamonadaceae</taxon>
        <taxon>Caenimonas</taxon>
    </lineage>
</organism>
<keyword evidence="3" id="KW-0378">Hydrolase</keyword>
<proteinExistence type="predicted"/>
<feature type="domain" description="Thioesterase" evidence="2">
    <location>
        <begin position="24"/>
        <end position="69"/>
    </location>
</feature>
<feature type="region of interest" description="Disordered" evidence="1">
    <location>
        <begin position="1"/>
        <end position="21"/>
    </location>
</feature>
<protein>
    <submittedName>
        <fullName evidence="3">PaaI family thioesterase</fullName>
        <ecNumber evidence="3">3.1.2.-</ecNumber>
    </submittedName>
</protein>
<evidence type="ECO:0000259" key="2">
    <source>
        <dbReference type="Pfam" id="PF03061"/>
    </source>
</evidence>
<keyword evidence="4" id="KW-1185">Reference proteome</keyword>
<evidence type="ECO:0000313" key="3">
    <source>
        <dbReference type="EMBL" id="MFC5499998.1"/>
    </source>
</evidence>
<dbReference type="GO" id="GO:0016787">
    <property type="term" value="F:hydrolase activity"/>
    <property type="evidence" value="ECO:0007669"/>
    <property type="project" value="UniProtKB-KW"/>
</dbReference>
<dbReference type="RefSeq" id="WP_376852461.1">
    <property type="nucleotide sequence ID" value="NZ_JBHSMF010000010.1"/>
</dbReference>
<dbReference type="InterPro" id="IPR006683">
    <property type="entry name" value="Thioestr_dom"/>
</dbReference>
<dbReference type="EMBL" id="JBHSMF010000010">
    <property type="protein sequence ID" value="MFC5499998.1"/>
    <property type="molecule type" value="Genomic_DNA"/>
</dbReference>
<dbReference type="EC" id="3.1.2.-" evidence="3"/>
<evidence type="ECO:0000256" key="1">
    <source>
        <dbReference type="SAM" id="MobiDB-lite"/>
    </source>
</evidence>
<name>A0ABW0NJ40_9BURK</name>
<dbReference type="InterPro" id="IPR029069">
    <property type="entry name" value="HotDog_dom_sf"/>
</dbReference>
<sequence>MDYRTGPALFPDAGPGAGQAHHTTDSCTKFIAGARAGTVVTGECLALHRGRTTHVWQTMVRNAEGRLCAAVTRTQLILE</sequence>